<accession>A0ABD3PM87</accession>
<dbReference type="EMBL" id="JABMIG020000145">
    <property type="protein sequence ID" value="KAL3789163.1"/>
    <property type="molecule type" value="Genomic_DNA"/>
</dbReference>
<dbReference type="Gene3D" id="3.60.21.10">
    <property type="match status" value="1"/>
</dbReference>
<organism evidence="3 4">
    <name type="scientific">Cyclotella cryptica</name>
    <dbReference type="NCBI Taxonomy" id="29204"/>
    <lineage>
        <taxon>Eukaryota</taxon>
        <taxon>Sar</taxon>
        <taxon>Stramenopiles</taxon>
        <taxon>Ochrophyta</taxon>
        <taxon>Bacillariophyta</taxon>
        <taxon>Coscinodiscophyceae</taxon>
        <taxon>Thalassiosirophycidae</taxon>
        <taxon>Stephanodiscales</taxon>
        <taxon>Stephanodiscaceae</taxon>
        <taxon>Cyclotella</taxon>
    </lineage>
</organism>
<feature type="transmembrane region" description="Helical" evidence="1">
    <location>
        <begin position="43"/>
        <end position="64"/>
    </location>
</feature>
<keyword evidence="1" id="KW-1133">Transmembrane helix</keyword>
<dbReference type="Proteomes" id="UP001516023">
    <property type="component" value="Unassembled WGS sequence"/>
</dbReference>
<sequence length="908" mass="102501">MIGNIHATNVEIMKCSSLLSTECCKANQLQEHRGRMRDVFRPYWFLPYLLMLYHQCAIASAFTLCRHSASQRHAGSPLFARGKSSTKQVPIILDTSRAIAGEDASVVSSTIVVLDVENIRGANSFRISHEALLSRIRLWREDRLEKGDGTTILEPMIWVSDHGIVPSVHHFSSSRSKKGLNYNGVRVNMPNNFGLAFAGDRTADDIIVDLVKLRCGTTHNNLDNIQPYSLRNTTIVITADAKLISRCQEARRQSTSFSDVIFVEPASLLQQLELYKINTHEEENLFGESSRTTSQPQLRHRGNIAQVERRIEGKTNTMTSFKDSTIAMEQHARFQARFQNRQNSSISCSENVHGHTKEEDDTGEVAVKDQNVDKSDENIAALDAKLKTEQIRRQLLLSDAFYLARPEKLRGRRSASTMAAIHAKYKDRNISKKQQKRLYKKRYGRQRNEEMTKAAMTRKALAKKLQLHIEGLVEIAHTGEVIDKSEYRTAKGGSECLLHHLLRWFEQEKIKWSAEADDKVDTIHYGDLQGLPMQTRSSERDDGHLASEGSWDPLGSVLQVPLRDSISSTIKPRLAPMRIVVISDTHGFEGSLAKFDQDHQRNDDYLLPQADLLIHCGMFHQNNVLDFYHQPRMQHKHDLLLLMTSFFQGDFAASGSRKSQRAAARRLDNFIARQTHIPEKLIIKGNHDPDSPAKILFPNSKALYARASSTLVVNGVTFALEPYSKRVSFRSIGKPVSPFNSFPFCDVLVSHEPPKGVLDLTYHGFSAGSSYLRDVVTTAKTKPRLWLCGHIHEGRGILTKCFAEEKDDQSKSTIVVNASNANSGKANRLVSGAVIVDIERNHVNEMQTAERTIQLRDVSNEDGYITDGLAGLENMELFETRPGVRRRKGVPHSVRRQRLELDRSLTKK</sequence>
<dbReference type="PANTHER" id="PTHR12905">
    <property type="entry name" value="METALLOPHOSPHOESTERASE"/>
    <property type="match status" value="1"/>
</dbReference>
<dbReference type="InterPro" id="IPR051693">
    <property type="entry name" value="UPF0046_metallophosphoest"/>
</dbReference>
<feature type="domain" description="Calcineurin-like phosphoesterase" evidence="2">
    <location>
        <begin position="577"/>
        <end position="793"/>
    </location>
</feature>
<evidence type="ECO:0000313" key="3">
    <source>
        <dbReference type="EMBL" id="KAL3789163.1"/>
    </source>
</evidence>
<gene>
    <name evidence="3" type="ORF">HJC23_012252</name>
</gene>
<dbReference type="Pfam" id="PF00149">
    <property type="entry name" value="Metallophos"/>
    <property type="match status" value="1"/>
</dbReference>
<dbReference type="AlphaFoldDB" id="A0ABD3PM87"/>
<evidence type="ECO:0000313" key="4">
    <source>
        <dbReference type="Proteomes" id="UP001516023"/>
    </source>
</evidence>
<evidence type="ECO:0000256" key="1">
    <source>
        <dbReference type="SAM" id="Phobius"/>
    </source>
</evidence>
<dbReference type="PANTHER" id="PTHR12905:SF0">
    <property type="entry name" value="CALCINEURIN-LIKE PHOSPHOESTERASE DOMAIN-CONTAINING PROTEIN"/>
    <property type="match status" value="1"/>
</dbReference>
<evidence type="ECO:0000259" key="2">
    <source>
        <dbReference type="Pfam" id="PF00149"/>
    </source>
</evidence>
<dbReference type="SUPFAM" id="SSF56300">
    <property type="entry name" value="Metallo-dependent phosphatases"/>
    <property type="match status" value="1"/>
</dbReference>
<protein>
    <recommendedName>
        <fullName evidence="2">Calcineurin-like phosphoesterase domain-containing protein</fullName>
    </recommendedName>
</protein>
<keyword evidence="1" id="KW-0812">Transmembrane</keyword>
<dbReference type="InterPro" id="IPR029052">
    <property type="entry name" value="Metallo-depent_PP-like"/>
</dbReference>
<dbReference type="InterPro" id="IPR004843">
    <property type="entry name" value="Calcineurin-like_PHP"/>
</dbReference>
<keyword evidence="4" id="KW-1185">Reference proteome</keyword>
<name>A0ABD3PM87_9STRA</name>
<comment type="caution">
    <text evidence="3">The sequence shown here is derived from an EMBL/GenBank/DDBJ whole genome shotgun (WGS) entry which is preliminary data.</text>
</comment>
<reference evidence="3 4" key="1">
    <citation type="journal article" date="2020" name="G3 (Bethesda)">
        <title>Improved Reference Genome for Cyclotella cryptica CCMP332, a Model for Cell Wall Morphogenesis, Salinity Adaptation, and Lipid Production in Diatoms (Bacillariophyta).</title>
        <authorList>
            <person name="Roberts W.R."/>
            <person name="Downey K.M."/>
            <person name="Ruck E.C."/>
            <person name="Traller J.C."/>
            <person name="Alverson A.J."/>
        </authorList>
    </citation>
    <scope>NUCLEOTIDE SEQUENCE [LARGE SCALE GENOMIC DNA]</scope>
    <source>
        <strain evidence="3 4">CCMP332</strain>
    </source>
</reference>
<keyword evidence="1" id="KW-0472">Membrane</keyword>
<proteinExistence type="predicted"/>